<dbReference type="RefSeq" id="WP_244257277.1">
    <property type="nucleotide sequence ID" value="NZ_RJVJ01000001.1"/>
</dbReference>
<dbReference type="AlphaFoldDB" id="A0A8G1UM64"/>
<dbReference type="PANTHER" id="PTHR32060:SF22">
    <property type="entry name" value="CARBOXYL-TERMINAL-PROCESSING PEPTIDASE 3, CHLOROPLASTIC"/>
    <property type="match status" value="1"/>
</dbReference>
<dbReference type="Gene3D" id="3.90.226.10">
    <property type="entry name" value="2-enoyl-CoA Hydratase, Chain A, domain 1"/>
    <property type="match status" value="1"/>
</dbReference>
<dbReference type="GO" id="GO:0006508">
    <property type="term" value="P:proteolysis"/>
    <property type="evidence" value="ECO:0007669"/>
    <property type="project" value="InterPro"/>
</dbReference>
<proteinExistence type="predicted"/>
<dbReference type="PANTHER" id="PTHR32060">
    <property type="entry name" value="TAIL-SPECIFIC PROTEASE"/>
    <property type="match status" value="1"/>
</dbReference>
<dbReference type="Proteomes" id="UP000267408">
    <property type="component" value="Unassembled WGS sequence"/>
</dbReference>
<name>A0A8G1UM64_9ACTN</name>
<dbReference type="InterPro" id="IPR005151">
    <property type="entry name" value="Tail-specific_protease"/>
</dbReference>
<organism evidence="2 3">
    <name type="scientific">Kitasatospora cineracea</name>
    <dbReference type="NCBI Taxonomy" id="88074"/>
    <lineage>
        <taxon>Bacteria</taxon>
        <taxon>Bacillati</taxon>
        <taxon>Actinomycetota</taxon>
        <taxon>Actinomycetes</taxon>
        <taxon>Kitasatosporales</taxon>
        <taxon>Streptomycetaceae</taxon>
        <taxon>Kitasatospora</taxon>
    </lineage>
</organism>
<dbReference type="GO" id="GO:0008236">
    <property type="term" value="F:serine-type peptidase activity"/>
    <property type="evidence" value="ECO:0007669"/>
    <property type="project" value="InterPro"/>
</dbReference>
<dbReference type="GO" id="GO:0004175">
    <property type="term" value="F:endopeptidase activity"/>
    <property type="evidence" value="ECO:0007669"/>
    <property type="project" value="TreeGrafter"/>
</dbReference>
<evidence type="ECO:0000313" key="2">
    <source>
        <dbReference type="EMBL" id="ROR46568.1"/>
    </source>
</evidence>
<feature type="domain" description="Tail specific protease" evidence="1">
    <location>
        <begin position="119"/>
        <end position="340"/>
    </location>
</feature>
<dbReference type="InterPro" id="IPR029045">
    <property type="entry name" value="ClpP/crotonase-like_dom_sf"/>
</dbReference>
<evidence type="ECO:0000313" key="3">
    <source>
        <dbReference type="Proteomes" id="UP000267408"/>
    </source>
</evidence>
<comment type="caution">
    <text evidence="2">The sequence shown here is derived from an EMBL/GenBank/DDBJ whole genome shotgun (WGS) entry which is preliminary data.</text>
</comment>
<reference evidence="2 3" key="1">
    <citation type="submission" date="2018-11" db="EMBL/GenBank/DDBJ databases">
        <title>Sequencing the genomes of 1000 actinobacteria strains.</title>
        <authorList>
            <person name="Klenk H.-P."/>
        </authorList>
    </citation>
    <scope>NUCLEOTIDE SEQUENCE [LARGE SCALE GENOMIC DNA]</scope>
    <source>
        <strain evidence="2 3">DSM 44780</strain>
    </source>
</reference>
<protein>
    <submittedName>
        <fullName evidence="2">Peptidase S41-like protein</fullName>
    </submittedName>
</protein>
<sequence length="372" mass="40139">MTVRPLMVHLPPFEQWVTVSYIGTGGEAGELRESWRIFDSPSGPAGAGPTDSASIAQAVDIDTQETNRAKVVLFAPQVLARQNAVATGGPLPEPRPGEIPTRNPIAFRAREVRTSSGTFGHLRIFTFETDDPRGYTQELIRLVRLLPRQGLILDVRDNGGGDMRVAECLLQVFTPHRVAPEPVQFLSSPLNLRICRSAVADLGIDLAAWIPSMDQALELGATFSEAFPATSPTAANTIGRQYFGPVVLVTNARCFSATDIFAAGFQDHGIGPVLGTDPNTGAGGANVWTHDVLCELMVHDPASPYAPLPKQSNMRVAIRRTLRVGARSGTPVEDLGVTPDAVHRMTRRDLLEDNADLLNRAGRMLAQERPAG</sequence>
<dbReference type="SUPFAM" id="SSF52096">
    <property type="entry name" value="ClpP/crotonase"/>
    <property type="match status" value="1"/>
</dbReference>
<dbReference type="Pfam" id="PF03572">
    <property type="entry name" value="Peptidase_S41"/>
    <property type="match status" value="1"/>
</dbReference>
<evidence type="ECO:0000259" key="1">
    <source>
        <dbReference type="Pfam" id="PF03572"/>
    </source>
</evidence>
<gene>
    <name evidence="2" type="ORF">EDD39_4848</name>
</gene>
<dbReference type="EMBL" id="RJVJ01000001">
    <property type="protein sequence ID" value="ROR46568.1"/>
    <property type="molecule type" value="Genomic_DNA"/>
</dbReference>
<accession>A0A8G1UM64</accession>